<dbReference type="Gene3D" id="1.10.10.10">
    <property type="entry name" value="Winged helix-like DNA-binding domain superfamily/Winged helix DNA-binding domain"/>
    <property type="match status" value="1"/>
</dbReference>
<evidence type="ECO:0000256" key="1">
    <source>
        <dbReference type="ARBA" id="ARBA00038283"/>
    </source>
</evidence>
<dbReference type="InterPro" id="IPR000525">
    <property type="entry name" value="Initiator_Rep_WH1"/>
</dbReference>
<sequence length="285" mass="32403">MMSRHNNVSCMSRTIAQKTNALGFPKAGELIEITGAHELEAMDRAALNLLYQHAHSSGNLGEPGAEWELPMHVLRPSKHQSNDRVRDSLDRLMRVIVNVPYKDMKTGEPRTIKTHLFEFFDLSNDEGGPRSTVRYGLPKKLQPIIAQSAHWGRIRAELICSMTSKYAVALYEIVQLRAEMERSVETFSIDRFRDLLGVPPGRLTRGPDFVRRVLEPAELEVNGLTDLGVKLEVRREKGPRSAIVAVTVAWWKKEGDEFREALRERQRPKFGRMARLRGAVEEPVL</sequence>
<dbReference type="Pfam" id="PF21205">
    <property type="entry name" value="Rep3_C"/>
    <property type="match status" value="1"/>
</dbReference>
<name>A0ABS4SXB3_9PROT</name>
<evidence type="ECO:0000313" key="3">
    <source>
        <dbReference type="EMBL" id="MBP2297117.1"/>
    </source>
</evidence>
<evidence type="ECO:0000259" key="2">
    <source>
        <dbReference type="Pfam" id="PF01051"/>
    </source>
</evidence>
<dbReference type="InterPro" id="IPR036388">
    <property type="entry name" value="WH-like_DNA-bd_sf"/>
</dbReference>
<dbReference type="EMBL" id="JAGINP010000041">
    <property type="protein sequence ID" value="MBP2297117.1"/>
    <property type="molecule type" value="Genomic_DNA"/>
</dbReference>
<dbReference type="InterPro" id="IPR036390">
    <property type="entry name" value="WH_DNA-bd_sf"/>
</dbReference>
<dbReference type="RefSeq" id="WP_209773422.1">
    <property type="nucleotide sequence ID" value="NZ_JAGINP010000041.1"/>
</dbReference>
<dbReference type="Proteomes" id="UP000781958">
    <property type="component" value="Unassembled WGS sequence"/>
</dbReference>
<keyword evidence="4" id="KW-1185">Reference proteome</keyword>
<accession>A0ABS4SXB3</accession>
<proteinExistence type="inferred from homology"/>
<protein>
    <recommendedName>
        <fullName evidence="2">Initiator Rep protein WH1 domain-containing protein</fullName>
    </recommendedName>
</protein>
<gene>
    <name evidence="3" type="ORF">J2851_006936</name>
</gene>
<feature type="domain" description="Initiator Rep protein WH1" evidence="2">
    <location>
        <begin position="77"/>
        <end position="174"/>
    </location>
</feature>
<reference evidence="3 4" key="1">
    <citation type="submission" date="2021-03" db="EMBL/GenBank/DDBJ databases">
        <title>Genomic Encyclopedia of Type Strains, Phase III (KMG-III): the genomes of soil and plant-associated and newly described type strains.</title>
        <authorList>
            <person name="Whitman W."/>
        </authorList>
    </citation>
    <scope>NUCLEOTIDE SEQUENCE [LARGE SCALE GENOMIC DNA]</scope>
    <source>
        <strain evidence="3 4">IMMIB AFH-6</strain>
    </source>
</reference>
<comment type="caution">
    <text evidence="3">The sequence shown here is derived from an EMBL/GenBank/DDBJ whole genome shotgun (WGS) entry which is preliminary data.</text>
</comment>
<dbReference type="Pfam" id="PF01051">
    <property type="entry name" value="Rep3_N"/>
    <property type="match status" value="1"/>
</dbReference>
<organism evidence="3 4">
    <name type="scientific">Azospirillum rugosum</name>
    <dbReference type="NCBI Taxonomy" id="416170"/>
    <lineage>
        <taxon>Bacteria</taxon>
        <taxon>Pseudomonadati</taxon>
        <taxon>Pseudomonadota</taxon>
        <taxon>Alphaproteobacteria</taxon>
        <taxon>Rhodospirillales</taxon>
        <taxon>Azospirillaceae</taxon>
        <taxon>Azospirillum</taxon>
    </lineage>
</organism>
<dbReference type="SUPFAM" id="SSF46785">
    <property type="entry name" value="Winged helix' DNA-binding domain"/>
    <property type="match status" value="1"/>
</dbReference>
<evidence type="ECO:0000313" key="4">
    <source>
        <dbReference type="Proteomes" id="UP000781958"/>
    </source>
</evidence>
<comment type="similarity">
    <text evidence="1">Belongs to the initiator RepB protein family.</text>
</comment>